<organism evidence="4 5">
    <name type="scientific">Heligmosomoides polygyrus</name>
    <name type="common">Parasitic roundworm</name>
    <dbReference type="NCBI Taxonomy" id="6339"/>
    <lineage>
        <taxon>Eukaryota</taxon>
        <taxon>Metazoa</taxon>
        <taxon>Ecdysozoa</taxon>
        <taxon>Nematoda</taxon>
        <taxon>Chromadorea</taxon>
        <taxon>Rhabditida</taxon>
        <taxon>Rhabditina</taxon>
        <taxon>Rhabditomorpha</taxon>
        <taxon>Strongyloidea</taxon>
        <taxon>Heligmosomidae</taxon>
        <taxon>Heligmosomoides</taxon>
    </lineage>
</organism>
<evidence type="ECO:0000256" key="1">
    <source>
        <dbReference type="SAM" id="MobiDB-lite"/>
    </source>
</evidence>
<dbReference type="AlphaFoldDB" id="A0A183F201"/>
<keyword evidence="4" id="KW-1185">Reference proteome</keyword>
<dbReference type="WBParaSite" id="HPBE_0000011001-mRNA-1">
    <property type="protein sequence ID" value="HPBE_0000011001-mRNA-1"/>
    <property type="gene ID" value="HPBE_0000011001"/>
</dbReference>
<reference evidence="3 4" key="1">
    <citation type="submission" date="2018-11" db="EMBL/GenBank/DDBJ databases">
        <authorList>
            <consortium name="Pathogen Informatics"/>
        </authorList>
    </citation>
    <scope>NUCLEOTIDE SEQUENCE [LARGE SCALE GENOMIC DNA]</scope>
</reference>
<reference evidence="5" key="2">
    <citation type="submission" date="2019-09" db="UniProtKB">
        <authorList>
            <consortium name="WormBaseParasite"/>
        </authorList>
    </citation>
    <scope>IDENTIFICATION</scope>
</reference>
<protein>
    <submittedName>
        <fullName evidence="3 5">Uncharacterized protein</fullName>
    </submittedName>
</protein>
<name>A0A183F201_HELPZ</name>
<dbReference type="EMBL" id="UZAH01000068">
    <property type="protein sequence ID" value="VDO18493.1"/>
    <property type="molecule type" value="Genomic_DNA"/>
</dbReference>
<proteinExistence type="predicted"/>
<feature type="compositionally biased region" description="Low complexity" evidence="1">
    <location>
        <begin position="176"/>
        <end position="199"/>
    </location>
</feature>
<accession>A0A3P7UCR7</accession>
<dbReference type="OrthoDB" id="5800366at2759"/>
<evidence type="ECO:0000313" key="4">
    <source>
        <dbReference type="Proteomes" id="UP000050761"/>
    </source>
</evidence>
<feature type="chain" id="PRO_5044551194" evidence="2">
    <location>
        <begin position="19"/>
        <end position="199"/>
    </location>
</feature>
<dbReference type="Proteomes" id="UP000050761">
    <property type="component" value="Unassembled WGS sequence"/>
</dbReference>
<sequence length="199" mass="21927">MSAIAVVLVVLGAGLIHADENVKNATAAGSYGYTPPYFGPNFYGGFNPYFFGRGFLPLINTHVCSVDASYAVYATASHHRNHRRPHILDCADAYSGVYNPTKTDHGYSSKSCDKCCKKAAHLDAMTGMTENEILGMVLVLQGKPKCACCAPYRPYERVMAVPVQYPPPYSPPQYQPPYQQNSYQQPPFYPPNNNQPTGY</sequence>
<keyword evidence="2" id="KW-0732">Signal</keyword>
<gene>
    <name evidence="3" type="ORF">HPBE_LOCUS111</name>
</gene>
<evidence type="ECO:0000256" key="2">
    <source>
        <dbReference type="SAM" id="SignalP"/>
    </source>
</evidence>
<feature type="signal peptide" evidence="2">
    <location>
        <begin position="1"/>
        <end position="18"/>
    </location>
</feature>
<feature type="region of interest" description="Disordered" evidence="1">
    <location>
        <begin position="170"/>
        <end position="199"/>
    </location>
</feature>
<evidence type="ECO:0000313" key="5">
    <source>
        <dbReference type="WBParaSite" id="HPBE_0000011001-mRNA-1"/>
    </source>
</evidence>
<evidence type="ECO:0000313" key="3">
    <source>
        <dbReference type="EMBL" id="VDO18493.1"/>
    </source>
</evidence>
<accession>A0A183F201</accession>